<feature type="region of interest" description="Disordered" evidence="1">
    <location>
        <begin position="119"/>
        <end position="162"/>
    </location>
</feature>
<feature type="region of interest" description="Disordered" evidence="1">
    <location>
        <begin position="218"/>
        <end position="237"/>
    </location>
</feature>
<protein>
    <submittedName>
        <fullName evidence="2">Uncharacterized protein</fullName>
    </submittedName>
</protein>
<proteinExistence type="predicted"/>
<organism evidence="2 3">
    <name type="scientific">Pyrenophora tritici-repentis</name>
    <dbReference type="NCBI Taxonomy" id="45151"/>
    <lineage>
        <taxon>Eukaryota</taxon>
        <taxon>Fungi</taxon>
        <taxon>Dikarya</taxon>
        <taxon>Ascomycota</taxon>
        <taxon>Pezizomycotina</taxon>
        <taxon>Dothideomycetes</taxon>
        <taxon>Pleosporomycetidae</taxon>
        <taxon>Pleosporales</taxon>
        <taxon>Pleosporineae</taxon>
        <taxon>Pleosporaceae</taxon>
        <taxon>Pyrenophora</taxon>
    </lineage>
</organism>
<evidence type="ECO:0000313" key="3">
    <source>
        <dbReference type="Proteomes" id="UP000249757"/>
    </source>
</evidence>
<gene>
    <name evidence="2" type="ORF">Ptr86124_004714</name>
</gene>
<comment type="caution">
    <text evidence="2">The sequence shown here is derived from an EMBL/GenBank/DDBJ whole genome shotgun (WGS) entry which is preliminary data.</text>
</comment>
<sequence>MPATALLQASGAKIQNLFSLAPSQVLTSQPKDFVHWSNEKQEKAARENRAQHPEAFASGPTFHNVYRSCAGQESVMRKRPEFLKALFEHKNAELYHWNPKCYSQYVAKNQNSLYQTNSSSAIASSSPPAASSSSPPAALSSSPLRQFGSASSPPSSPRESPVSEFMQYYNDRCKKMRRPLTAPPRPVVTEAGPSTPTTNTKAQGKGKVATTYIKQEPVTPSGGVVKRGRGRPRKTDKKQLTMDDYKFIGSSSALTRTAQATRAGRIARKAILAARAACKAAQAAHAAAGLAEWGNVGDVFGNSNLDDDMNDHDSEPYNYEEDRLEIIEAEVEEMDLTV</sequence>
<reference evidence="3" key="1">
    <citation type="journal article" date="2022" name="Microb. Genom.">
        <title>A global pangenome for the wheat fungal pathogen Pyrenophora tritici-repentis and prediction of effector protein structural homology.</title>
        <authorList>
            <person name="Moolhuijzen P.M."/>
            <person name="See P.T."/>
            <person name="Shi G."/>
            <person name="Powell H.R."/>
            <person name="Cockram J."/>
            <person name="Jorgensen L.N."/>
            <person name="Benslimane H."/>
            <person name="Strelkov S.E."/>
            <person name="Turner J."/>
            <person name="Liu Z."/>
            <person name="Moffat C.S."/>
        </authorList>
    </citation>
    <scope>NUCLEOTIDE SEQUENCE [LARGE SCALE GENOMIC DNA]</scope>
</reference>
<feature type="compositionally biased region" description="Polar residues" evidence="1">
    <location>
        <begin position="192"/>
        <end position="202"/>
    </location>
</feature>
<keyword evidence="3" id="KW-1185">Reference proteome</keyword>
<name>A0A922T1W5_9PLEO</name>
<dbReference type="OrthoDB" id="10606032at2759"/>
<feature type="compositionally biased region" description="Basic residues" evidence="1">
    <location>
        <begin position="226"/>
        <end position="236"/>
    </location>
</feature>
<dbReference type="EMBL" id="NRDI02000005">
    <property type="protein sequence ID" value="KAI1516177.1"/>
    <property type="molecule type" value="Genomic_DNA"/>
</dbReference>
<dbReference type="Proteomes" id="UP000249757">
    <property type="component" value="Unassembled WGS sequence"/>
</dbReference>
<evidence type="ECO:0000313" key="2">
    <source>
        <dbReference type="EMBL" id="KAI1516177.1"/>
    </source>
</evidence>
<accession>A0A922T1W5</accession>
<dbReference type="AlphaFoldDB" id="A0A922T1W5"/>
<feature type="region of interest" description="Disordered" evidence="1">
    <location>
        <begin position="176"/>
        <end position="207"/>
    </location>
</feature>
<evidence type="ECO:0000256" key="1">
    <source>
        <dbReference type="SAM" id="MobiDB-lite"/>
    </source>
</evidence>